<dbReference type="EMBL" id="QLST01000015">
    <property type="protein sequence ID" value="RBA27637.1"/>
    <property type="molecule type" value="Genomic_DNA"/>
</dbReference>
<sequence length="152" mass="18005">MEKRKFLNQEIKREGVGELRIGMDFNLFQKNFLKPEFFYYDKIVEMNAVYPSNVTFTFFNSICCWIDIESSTLERIDLFNDFTGMFQKKISLGKKLDCIKELKLPLIFDEDCVQIFNDWSVSLIVDEDLTILDSVEEMYNSNIEMITIKKVD</sequence>
<keyword evidence="2" id="KW-1185">Reference proteome</keyword>
<gene>
    <name evidence="1" type="ORF">DPN68_11240</name>
</gene>
<dbReference type="RefSeq" id="WP_113989744.1">
    <property type="nucleotide sequence ID" value="NZ_QLST01000015.1"/>
</dbReference>
<reference evidence="1 2" key="1">
    <citation type="submission" date="2018-06" db="EMBL/GenBank/DDBJ databases">
        <title>Flavobacterium tibetense sp. nov., isolated from a wetland YonghuCo on Tibetan Plateau.</title>
        <authorList>
            <person name="Xing P."/>
            <person name="Phurbu D."/>
            <person name="Lu H."/>
        </authorList>
    </citation>
    <scope>NUCLEOTIDE SEQUENCE [LARGE SCALE GENOMIC DNA]</scope>
    <source>
        <strain evidence="1 2">YH5</strain>
    </source>
</reference>
<evidence type="ECO:0000313" key="1">
    <source>
        <dbReference type="EMBL" id="RBA27637.1"/>
    </source>
</evidence>
<dbReference type="OrthoDB" id="9836999at2"/>
<protein>
    <submittedName>
        <fullName evidence="1">Uncharacterized protein</fullName>
    </submittedName>
</protein>
<name>A0A365NZH1_9FLAO</name>
<dbReference type="AlphaFoldDB" id="A0A365NZH1"/>
<accession>A0A365NZH1</accession>
<proteinExistence type="predicted"/>
<dbReference type="Proteomes" id="UP000253319">
    <property type="component" value="Unassembled WGS sequence"/>
</dbReference>
<organism evidence="1 2">
    <name type="scientific">Flavobacterium tibetense</name>
    <dbReference type="NCBI Taxonomy" id="2233533"/>
    <lineage>
        <taxon>Bacteria</taxon>
        <taxon>Pseudomonadati</taxon>
        <taxon>Bacteroidota</taxon>
        <taxon>Flavobacteriia</taxon>
        <taxon>Flavobacteriales</taxon>
        <taxon>Flavobacteriaceae</taxon>
        <taxon>Flavobacterium</taxon>
    </lineage>
</organism>
<comment type="caution">
    <text evidence="1">The sequence shown here is derived from an EMBL/GenBank/DDBJ whole genome shotgun (WGS) entry which is preliminary data.</text>
</comment>
<evidence type="ECO:0000313" key="2">
    <source>
        <dbReference type="Proteomes" id="UP000253319"/>
    </source>
</evidence>